<evidence type="ECO:0000259" key="1">
    <source>
        <dbReference type="PROSITE" id="PS51186"/>
    </source>
</evidence>
<keyword evidence="3" id="KW-1185">Reference proteome</keyword>
<accession>A0A5C7EZC6</accession>
<protein>
    <submittedName>
        <fullName evidence="2">GNAT family N-acetyltransferase</fullName>
    </submittedName>
</protein>
<dbReference type="PANTHER" id="PTHR43451">
    <property type="entry name" value="ACETYLTRANSFERASE (GNAT) FAMILY PROTEIN"/>
    <property type="match status" value="1"/>
</dbReference>
<dbReference type="Proteomes" id="UP000321201">
    <property type="component" value="Unassembled WGS sequence"/>
</dbReference>
<dbReference type="EMBL" id="VPFL01000001">
    <property type="protein sequence ID" value="TXF13771.1"/>
    <property type="molecule type" value="Genomic_DNA"/>
</dbReference>
<dbReference type="AlphaFoldDB" id="A0A5C7EZC6"/>
<dbReference type="RefSeq" id="WP_147798356.1">
    <property type="nucleotide sequence ID" value="NZ_VPFL01000001.1"/>
</dbReference>
<name>A0A5C7EZC6_9PROT</name>
<evidence type="ECO:0000313" key="3">
    <source>
        <dbReference type="Proteomes" id="UP000321201"/>
    </source>
</evidence>
<dbReference type="PROSITE" id="PS51186">
    <property type="entry name" value="GNAT"/>
    <property type="match status" value="1"/>
</dbReference>
<dbReference type="InParanoid" id="A0A5C7EZC6"/>
<comment type="caution">
    <text evidence="2">The sequence shown here is derived from an EMBL/GenBank/DDBJ whole genome shotgun (WGS) entry which is preliminary data.</text>
</comment>
<sequence>MVIEDSSHVTASCTATVVRPMRAQEAAEVSRFVLAAFDEFMAKDFDDWGKAGFAKFASPEALLARQAYGYLTLVAEVEGCLAGLIQVRWPSHIVALFVRKEYQGRGIGRALVTEAVRRIEMECPEAEFVTVVSSPHAVGFYQRLGFETVYADGARGAEHGMRLPLTSAADPEH</sequence>
<dbReference type="PANTHER" id="PTHR43451:SF1">
    <property type="entry name" value="ACETYLTRANSFERASE"/>
    <property type="match status" value="1"/>
</dbReference>
<dbReference type="SUPFAM" id="SSF55729">
    <property type="entry name" value="Acyl-CoA N-acyltransferases (Nat)"/>
    <property type="match status" value="1"/>
</dbReference>
<reference evidence="2 3" key="1">
    <citation type="submission" date="2019-08" db="EMBL/GenBank/DDBJ databases">
        <title>Pelomicrobium methylotrophicum gen. nov., sp. nov. a moderately thermophilic, facultatively anaerobic, lithoautotrophic and methylotrophic bacterium isolated from a terrestrial mud volcano.</title>
        <authorList>
            <person name="Slobodkina G.B."/>
            <person name="Merkel A.Y."/>
            <person name="Slobodkin A.I."/>
        </authorList>
    </citation>
    <scope>NUCLEOTIDE SEQUENCE [LARGE SCALE GENOMIC DNA]</scope>
    <source>
        <strain evidence="2 3">SM250</strain>
    </source>
</reference>
<dbReference type="InterPro" id="IPR016181">
    <property type="entry name" value="Acyl_CoA_acyltransferase"/>
</dbReference>
<dbReference type="InterPro" id="IPR000182">
    <property type="entry name" value="GNAT_dom"/>
</dbReference>
<dbReference type="InterPro" id="IPR052564">
    <property type="entry name" value="N-acetyltrans/Recomb-assoc"/>
</dbReference>
<dbReference type="Pfam" id="PF13673">
    <property type="entry name" value="Acetyltransf_10"/>
    <property type="match status" value="1"/>
</dbReference>
<proteinExistence type="predicted"/>
<evidence type="ECO:0000313" key="2">
    <source>
        <dbReference type="EMBL" id="TXF13771.1"/>
    </source>
</evidence>
<dbReference type="CDD" id="cd04301">
    <property type="entry name" value="NAT_SF"/>
    <property type="match status" value="1"/>
</dbReference>
<dbReference type="Gene3D" id="3.40.630.30">
    <property type="match status" value="1"/>
</dbReference>
<dbReference type="OrthoDB" id="9789605at2"/>
<dbReference type="GO" id="GO:0016747">
    <property type="term" value="F:acyltransferase activity, transferring groups other than amino-acyl groups"/>
    <property type="evidence" value="ECO:0007669"/>
    <property type="project" value="InterPro"/>
</dbReference>
<feature type="domain" description="N-acetyltransferase" evidence="1">
    <location>
        <begin position="16"/>
        <end position="166"/>
    </location>
</feature>
<gene>
    <name evidence="2" type="ORF">FR698_01295</name>
</gene>
<keyword evidence="2" id="KW-0808">Transferase</keyword>
<organism evidence="2 3">
    <name type="scientific">Pelomicrobium methylotrophicum</name>
    <dbReference type="NCBI Taxonomy" id="2602750"/>
    <lineage>
        <taxon>Bacteria</taxon>
        <taxon>Pseudomonadati</taxon>
        <taxon>Pseudomonadota</taxon>
        <taxon>Hydrogenophilia</taxon>
        <taxon>Hydrogenophilia incertae sedis</taxon>
        <taxon>Pelomicrobium</taxon>
    </lineage>
</organism>